<name>A0A3D9UQR1_9MICO</name>
<keyword evidence="1" id="KW-0812">Transmembrane</keyword>
<gene>
    <name evidence="2" type="ORF">DFJ65_2730</name>
</gene>
<evidence type="ECO:0000256" key="1">
    <source>
        <dbReference type="SAM" id="Phobius"/>
    </source>
</evidence>
<dbReference type="EMBL" id="QTUA01000001">
    <property type="protein sequence ID" value="REF31657.1"/>
    <property type="molecule type" value="Genomic_DNA"/>
</dbReference>
<dbReference type="Proteomes" id="UP000256253">
    <property type="component" value="Unassembled WGS sequence"/>
</dbReference>
<feature type="transmembrane region" description="Helical" evidence="1">
    <location>
        <begin position="228"/>
        <end position="246"/>
    </location>
</feature>
<feature type="transmembrane region" description="Helical" evidence="1">
    <location>
        <begin position="170"/>
        <end position="190"/>
    </location>
</feature>
<dbReference type="PIRSF" id="PIRSF037395">
    <property type="entry name" value="UCP037395_ABCper"/>
    <property type="match status" value="1"/>
</dbReference>
<feature type="transmembrane region" description="Helical" evidence="1">
    <location>
        <begin position="46"/>
        <end position="65"/>
    </location>
</feature>
<keyword evidence="1" id="KW-0472">Membrane</keyword>
<feature type="transmembrane region" description="Helical" evidence="1">
    <location>
        <begin position="102"/>
        <end position="128"/>
    </location>
</feature>
<comment type="caution">
    <text evidence="2">The sequence shown here is derived from an EMBL/GenBank/DDBJ whole genome shotgun (WGS) entry which is preliminary data.</text>
</comment>
<feature type="transmembrane region" description="Helical" evidence="1">
    <location>
        <begin position="12"/>
        <end position="34"/>
    </location>
</feature>
<keyword evidence="1" id="KW-1133">Transmembrane helix</keyword>
<organism evidence="2 3">
    <name type="scientific">Calidifontibacter indicus</name>
    <dbReference type="NCBI Taxonomy" id="419650"/>
    <lineage>
        <taxon>Bacteria</taxon>
        <taxon>Bacillati</taxon>
        <taxon>Actinomycetota</taxon>
        <taxon>Actinomycetes</taxon>
        <taxon>Micrococcales</taxon>
        <taxon>Dermacoccaceae</taxon>
        <taxon>Calidifontibacter</taxon>
    </lineage>
</organism>
<proteinExistence type="predicted"/>
<keyword evidence="3" id="KW-1185">Reference proteome</keyword>
<protein>
    <submittedName>
        <fullName evidence="2">Energy-coupling factor transport system substrate-specific component</fullName>
    </submittedName>
</protein>
<accession>A0A3D9UQR1</accession>
<evidence type="ECO:0000313" key="3">
    <source>
        <dbReference type="Proteomes" id="UP000256253"/>
    </source>
</evidence>
<evidence type="ECO:0000313" key="2">
    <source>
        <dbReference type="EMBL" id="REF31657.1"/>
    </source>
</evidence>
<feature type="transmembrane region" description="Helical" evidence="1">
    <location>
        <begin position="140"/>
        <end position="158"/>
    </location>
</feature>
<sequence length="264" mass="27248">MRSGAAIPLKPRSALAIALVSVVGVVGFAWPLFVDASSSMAGSHRSDAPFLFALMLPLLLMVVLAELSDGGIDSKAIAMLGVLSAVDAMLRPLGAGTGGIEVMFFLLVLAGRVFGAGFGFVLGCTSMFASAVLTAGIGPWLPFQMLGAGWVALGAGLLPPVRGKIEIALLAGYGALAGLLYGWVLNFWFWPLGTAGEPAISVVPGGPILTNLQHFFAFNLATSLGWDIGRAITTLVLILLTGRPILLTLRRASRKAAFGAAPTT</sequence>
<dbReference type="InterPro" id="IPR017196">
    <property type="entry name" value="ECF_substrate-spec_UCP037395"/>
</dbReference>
<dbReference type="AlphaFoldDB" id="A0A3D9UQR1"/>
<dbReference type="RefSeq" id="WP_245950266.1">
    <property type="nucleotide sequence ID" value="NZ_QTUA01000001.1"/>
</dbReference>
<reference evidence="2 3" key="1">
    <citation type="submission" date="2018-08" db="EMBL/GenBank/DDBJ databases">
        <title>Sequencing the genomes of 1000 actinobacteria strains.</title>
        <authorList>
            <person name="Klenk H.-P."/>
        </authorList>
    </citation>
    <scope>NUCLEOTIDE SEQUENCE [LARGE SCALE GENOMIC DNA]</scope>
    <source>
        <strain evidence="2 3">DSM 22967</strain>
    </source>
</reference>